<evidence type="ECO:0000313" key="1">
    <source>
        <dbReference type="EMBL" id="GFU37036.1"/>
    </source>
</evidence>
<dbReference type="InterPro" id="IPR019351">
    <property type="entry name" value="DUF2039"/>
</dbReference>
<dbReference type="EMBL" id="BMAW01034875">
    <property type="protein sequence ID" value="GFU37036.1"/>
    <property type="molecule type" value="Genomic_DNA"/>
</dbReference>
<sequence>MSTQRGNVTRTRSQKHKNSFAFQNNKYDKSKQTQMLNDMKLTSLCSKCEAIIAWKIKYNRYKPLTVPAKCIKCEEKTIKSAYHNVCKNCSENLNLCAKCAEKFV</sequence>
<dbReference type="Pfam" id="PF10217">
    <property type="entry name" value="DUF2039"/>
    <property type="match status" value="1"/>
</dbReference>
<accession>A0A8X6QNY0</accession>
<comment type="caution">
    <text evidence="1">The sequence shown here is derived from an EMBL/GenBank/DDBJ whole genome shotgun (WGS) entry which is preliminary data.</text>
</comment>
<name>A0A8X6QNY0_NEPPI</name>
<dbReference type="AlphaFoldDB" id="A0A8X6QNY0"/>
<dbReference type="PANTHER" id="PTHR22876">
    <property type="entry name" value="ZGC:101016"/>
    <property type="match status" value="1"/>
</dbReference>
<dbReference type="OrthoDB" id="250548at2759"/>
<proteinExistence type="predicted"/>
<reference evidence="1" key="1">
    <citation type="submission" date="2020-08" db="EMBL/GenBank/DDBJ databases">
        <title>Multicomponent nature underlies the extraordinary mechanical properties of spider dragline silk.</title>
        <authorList>
            <person name="Kono N."/>
            <person name="Nakamura H."/>
            <person name="Mori M."/>
            <person name="Yoshida Y."/>
            <person name="Ohtoshi R."/>
            <person name="Malay A.D."/>
            <person name="Moran D.A.P."/>
            <person name="Tomita M."/>
            <person name="Numata K."/>
            <person name="Arakawa K."/>
        </authorList>
    </citation>
    <scope>NUCLEOTIDE SEQUENCE</scope>
</reference>
<gene>
    <name evidence="1" type="ORF">NPIL_591361</name>
</gene>
<dbReference type="Proteomes" id="UP000887013">
    <property type="component" value="Unassembled WGS sequence"/>
</dbReference>
<evidence type="ECO:0000313" key="2">
    <source>
        <dbReference type="Proteomes" id="UP000887013"/>
    </source>
</evidence>
<protein>
    <submittedName>
        <fullName evidence="1">Uncharacterized protein C9orf85 homolog</fullName>
    </submittedName>
</protein>
<keyword evidence="2" id="KW-1185">Reference proteome</keyword>
<dbReference type="PANTHER" id="PTHR22876:SF5">
    <property type="entry name" value="CHROMOSOME 9 OPEN READING FRAME 85"/>
    <property type="match status" value="1"/>
</dbReference>
<organism evidence="1 2">
    <name type="scientific">Nephila pilipes</name>
    <name type="common">Giant wood spider</name>
    <name type="synonym">Nephila maculata</name>
    <dbReference type="NCBI Taxonomy" id="299642"/>
    <lineage>
        <taxon>Eukaryota</taxon>
        <taxon>Metazoa</taxon>
        <taxon>Ecdysozoa</taxon>
        <taxon>Arthropoda</taxon>
        <taxon>Chelicerata</taxon>
        <taxon>Arachnida</taxon>
        <taxon>Araneae</taxon>
        <taxon>Araneomorphae</taxon>
        <taxon>Entelegynae</taxon>
        <taxon>Araneoidea</taxon>
        <taxon>Nephilidae</taxon>
        <taxon>Nephila</taxon>
    </lineage>
</organism>